<sequence length="45" mass="4515">GWPGRQHTDLLQPGGGSGELCTGEPGIATPGRVAPYSVIAQSPQA</sequence>
<reference evidence="2" key="1">
    <citation type="journal article" date="2019" name="Sci. Rep.">
        <title>Draft genome of Tanacetum cinerariifolium, the natural source of mosquito coil.</title>
        <authorList>
            <person name="Yamashiro T."/>
            <person name="Shiraishi A."/>
            <person name="Satake H."/>
            <person name="Nakayama K."/>
        </authorList>
    </citation>
    <scope>NUCLEOTIDE SEQUENCE</scope>
</reference>
<evidence type="ECO:0000313" key="2">
    <source>
        <dbReference type="EMBL" id="GFD60649.1"/>
    </source>
</evidence>
<gene>
    <name evidence="2" type="ORF">Tci_932618</name>
</gene>
<accession>A0A699XLG9</accession>
<organism evidence="2">
    <name type="scientific">Tanacetum cinerariifolium</name>
    <name type="common">Dalmatian daisy</name>
    <name type="synonym">Chrysanthemum cinerariifolium</name>
    <dbReference type="NCBI Taxonomy" id="118510"/>
    <lineage>
        <taxon>Eukaryota</taxon>
        <taxon>Viridiplantae</taxon>
        <taxon>Streptophyta</taxon>
        <taxon>Embryophyta</taxon>
        <taxon>Tracheophyta</taxon>
        <taxon>Spermatophyta</taxon>
        <taxon>Magnoliopsida</taxon>
        <taxon>eudicotyledons</taxon>
        <taxon>Gunneridae</taxon>
        <taxon>Pentapetalae</taxon>
        <taxon>asterids</taxon>
        <taxon>campanulids</taxon>
        <taxon>Asterales</taxon>
        <taxon>Asteraceae</taxon>
        <taxon>Asteroideae</taxon>
        <taxon>Anthemideae</taxon>
        <taxon>Anthemidinae</taxon>
        <taxon>Tanacetum</taxon>
    </lineage>
</organism>
<protein>
    <submittedName>
        <fullName evidence="2">Uncharacterized protein</fullName>
    </submittedName>
</protein>
<dbReference type="EMBL" id="BKCJ011880596">
    <property type="protein sequence ID" value="GFD60649.1"/>
    <property type="molecule type" value="Genomic_DNA"/>
</dbReference>
<feature type="region of interest" description="Disordered" evidence="1">
    <location>
        <begin position="1"/>
        <end position="45"/>
    </location>
</feature>
<evidence type="ECO:0000256" key="1">
    <source>
        <dbReference type="SAM" id="MobiDB-lite"/>
    </source>
</evidence>
<comment type="caution">
    <text evidence="2">The sequence shown here is derived from an EMBL/GenBank/DDBJ whole genome shotgun (WGS) entry which is preliminary data.</text>
</comment>
<feature type="non-terminal residue" evidence="2">
    <location>
        <position position="1"/>
    </location>
</feature>
<proteinExistence type="predicted"/>
<dbReference type="AlphaFoldDB" id="A0A699XLG9"/>
<name>A0A699XLG9_TANCI</name>